<dbReference type="Proteomes" id="UP001144471">
    <property type="component" value="Unassembled WGS sequence"/>
</dbReference>
<dbReference type="CDD" id="cd01335">
    <property type="entry name" value="Radical_SAM"/>
    <property type="match status" value="1"/>
</dbReference>
<dbReference type="SFLD" id="SFLDS00029">
    <property type="entry name" value="Radical_SAM"/>
    <property type="match status" value="1"/>
</dbReference>
<keyword evidence="12" id="KW-1185">Reference proteome</keyword>
<dbReference type="InterPro" id="IPR017900">
    <property type="entry name" value="4Fe4S_Fe_S_CS"/>
</dbReference>
<dbReference type="SUPFAM" id="SSF102114">
    <property type="entry name" value="Radical SAM enzymes"/>
    <property type="match status" value="1"/>
</dbReference>
<dbReference type="NCBIfam" id="TIGR04041">
    <property type="entry name" value="activase_YjjW"/>
    <property type="match status" value="1"/>
</dbReference>
<dbReference type="SUPFAM" id="SSF54862">
    <property type="entry name" value="4Fe-4S ferredoxins"/>
    <property type="match status" value="1"/>
</dbReference>
<dbReference type="PROSITE" id="PS51379">
    <property type="entry name" value="4FE4S_FER_2"/>
    <property type="match status" value="1"/>
</dbReference>
<dbReference type="Gene3D" id="3.30.70.20">
    <property type="match status" value="1"/>
</dbReference>
<dbReference type="InterPro" id="IPR034457">
    <property type="entry name" value="Organic_radical-activating"/>
</dbReference>
<organism evidence="11 12">
    <name type="scientific">Propionigenium maris DSM 9537</name>
    <dbReference type="NCBI Taxonomy" id="1123000"/>
    <lineage>
        <taxon>Bacteria</taxon>
        <taxon>Fusobacteriati</taxon>
        <taxon>Fusobacteriota</taxon>
        <taxon>Fusobacteriia</taxon>
        <taxon>Fusobacteriales</taxon>
        <taxon>Fusobacteriaceae</taxon>
        <taxon>Propionigenium</taxon>
    </lineage>
</organism>
<evidence type="ECO:0000313" key="11">
    <source>
        <dbReference type="EMBL" id="GLI57488.1"/>
    </source>
</evidence>
<dbReference type="InterPro" id="IPR023912">
    <property type="entry name" value="YjjW_bact"/>
</dbReference>
<evidence type="ECO:0000256" key="4">
    <source>
        <dbReference type="ARBA" id="ARBA00022691"/>
    </source>
</evidence>
<dbReference type="InterPro" id="IPR017896">
    <property type="entry name" value="4Fe4S_Fe-S-bd"/>
</dbReference>
<dbReference type="RefSeq" id="WP_281837135.1">
    <property type="nucleotide sequence ID" value="NZ_BSDY01000019.1"/>
</dbReference>
<dbReference type="AlphaFoldDB" id="A0A9W6GLV8"/>
<protein>
    <submittedName>
        <fullName evidence="11">Radical SAM domain protein</fullName>
    </submittedName>
</protein>
<dbReference type="PIRSF" id="PIRSF000371">
    <property type="entry name" value="PFL_act_enz"/>
    <property type="match status" value="1"/>
</dbReference>
<keyword evidence="5" id="KW-0479">Metal-binding</keyword>
<evidence type="ECO:0000313" key="12">
    <source>
        <dbReference type="Proteomes" id="UP001144471"/>
    </source>
</evidence>
<dbReference type="InterPro" id="IPR007197">
    <property type="entry name" value="rSAM"/>
</dbReference>
<dbReference type="PROSITE" id="PS00198">
    <property type="entry name" value="4FE4S_FER_1"/>
    <property type="match status" value="1"/>
</dbReference>
<dbReference type="PANTHER" id="PTHR30352">
    <property type="entry name" value="PYRUVATE FORMATE-LYASE-ACTIVATING ENZYME"/>
    <property type="match status" value="1"/>
</dbReference>
<keyword evidence="8" id="KW-0411">Iron-sulfur</keyword>
<feature type="domain" description="Radical SAM core" evidence="10">
    <location>
        <begin position="13"/>
        <end position="273"/>
    </location>
</feature>
<keyword evidence="3" id="KW-0004">4Fe-4S</keyword>
<keyword evidence="4" id="KW-0949">S-adenosyl-L-methionine</keyword>
<dbReference type="GO" id="GO:0016491">
    <property type="term" value="F:oxidoreductase activity"/>
    <property type="evidence" value="ECO:0007669"/>
    <property type="project" value="UniProtKB-KW"/>
</dbReference>
<dbReference type="PROSITE" id="PS51918">
    <property type="entry name" value="RADICAL_SAM"/>
    <property type="match status" value="1"/>
</dbReference>
<dbReference type="GO" id="GO:0051539">
    <property type="term" value="F:4 iron, 4 sulfur cluster binding"/>
    <property type="evidence" value="ECO:0007669"/>
    <property type="project" value="UniProtKB-KW"/>
</dbReference>
<dbReference type="GO" id="GO:0046872">
    <property type="term" value="F:metal ion binding"/>
    <property type="evidence" value="ECO:0007669"/>
    <property type="project" value="UniProtKB-KW"/>
</dbReference>
<sequence>MILVNKIIKFSSVDGPGNRMAIFLQGCNYNCDYCHNPETIGVCSSCKKCVVGCPTGALKKEGKKVVWDSKGCIECDKCIKTCPKDASPMVRRYTLEELLGEIKRVAPFLRGITISGGESTLQYKELTELFKRVKEETELDCYIDTNGSLPLWEERYREFVEVTDAFMVDVKAWDKREHKKLTGQGNINVKENLKFLLDCGKLFEVRTVVVPEKLDNTQTVEEVSKVIGGRGVRYKIIKYRRIGVREGKLTGVDSPSDEYLEELKGRALALGVEDVIVI</sequence>
<evidence type="ECO:0000256" key="5">
    <source>
        <dbReference type="ARBA" id="ARBA00022723"/>
    </source>
</evidence>
<dbReference type="InterPro" id="IPR058240">
    <property type="entry name" value="rSAM_sf"/>
</dbReference>
<dbReference type="InterPro" id="IPR012839">
    <property type="entry name" value="Organic_radical_activase"/>
</dbReference>
<dbReference type="SFLD" id="SFLDF00392">
    <property type="entry name" value="YjjI_activase"/>
    <property type="match status" value="1"/>
</dbReference>
<dbReference type="InterPro" id="IPR001989">
    <property type="entry name" value="Radical_activat_CS"/>
</dbReference>
<accession>A0A9W6GLV8</accession>
<proteinExistence type="inferred from homology"/>
<keyword evidence="6" id="KW-0560">Oxidoreductase</keyword>
<evidence type="ECO:0000256" key="7">
    <source>
        <dbReference type="ARBA" id="ARBA00023004"/>
    </source>
</evidence>
<feature type="domain" description="4Fe-4S ferredoxin-type" evidence="9">
    <location>
        <begin position="63"/>
        <end position="92"/>
    </location>
</feature>
<keyword evidence="7" id="KW-0408">Iron</keyword>
<evidence type="ECO:0000256" key="6">
    <source>
        <dbReference type="ARBA" id="ARBA00023002"/>
    </source>
</evidence>
<dbReference type="InterPro" id="IPR013785">
    <property type="entry name" value="Aldolase_TIM"/>
</dbReference>
<comment type="similarity">
    <text evidence="2">Belongs to the organic radical-activating enzymes family.</text>
</comment>
<dbReference type="SFLD" id="SFLDG01066">
    <property type="entry name" value="organic_radical-activating_enz"/>
    <property type="match status" value="1"/>
</dbReference>
<evidence type="ECO:0000256" key="3">
    <source>
        <dbReference type="ARBA" id="ARBA00022485"/>
    </source>
</evidence>
<dbReference type="PANTHER" id="PTHR30352:SF13">
    <property type="entry name" value="GLYCYL-RADICAL ENZYME ACTIVATING ENZYME YJJW-RELATED"/>
    <property type="match status" value="1"/>
</dbReference>
<dbReference type="InterPro" id="IPR040074">
    <property type="entry name" value="BssD/PflA/YjjW"/>
</dbReference>
<dbReference type="SFLD" id="SFLDG01118">
    <property type="entry name" value="activating_enzymes__group_2"/>
    <property type="match status" value="1"/>
</dbReference>
<evidence type="ECO:0000259" key="9">
    <source>
        <dbReference type="PROSITE" id="PS51379"/>
    </source>
</evidence>
<comment type="cofactor">
    <cofactor evidence="1">
        <name>[4Fe-4S] cluster</name>
        <dbReference type="ChEBI" id="CHEBI:49883"/>
    </cofactor>
</comment>
<dbReference type="Pfam" id="PF04055">
    <property type="entry name" value="Radical_SAM"/>
    <property type="match status" value="1"/>
</dbReference>
<evidence type="ECO:0000256" key="2">
    <source>
        <dbReference type="ARBA" id="ARBA00009777"/>
    </source>
</evidence>
<dbReference type="Gene3D" id="3.20.20.70">
    <property type="entry name" value="Aldolase class I"/>
    <property type="match status" value="1"/>
</dbReference>
<name>A0A9W6GLV8_9FUSO</name>
<dbReference type="EMBL" id="BSDY01000019">
    <property type="protein sequence ID" value="GLI57488.1"/>
    <property type="molecule type" value="Genomic_DNA"/>
</dbReference>
<gene>
    <name evidence="11" type="ORF">PM10SUCC1_30020</name>
</gene>
<comment type="caution">
    <text evidence="11">The sequence shown here is derived from an EMBL/GenBank/DDBJ whole genome shotgun (WGS) entry which is preliminary data.</text>
</comment>
<evidence type="ECO:0000259" key="10">
    <source>
        <dbReference type="PROSITE" id="PS51918"/>
    </source>
</evidence>
<evidence type="ECO:0000256" key="8">
    <source>
        <dbReference type="ARBA" id="ARBA00023014"/>
    </source>
</evidence>
<dbReference type="PROSITE" id="PS01087">
    <property type="entry name" value="RADICAL_ACTIVATING"/>
    <property type="match status" value="1"/>
</dbReference>
<reference evidence="11" key="1">
    <citation type="submission" date="2022-12" db="EMBL/GenBank/DDBJ databases">
        <title>Reference genome sequencing for broad-spectrum identification of bacterial and archaeal isolates by mass spectrometry.</title>
        <authorList>
            <person name="Sekiguchi Y."/>
            <person name="Tourlousse D.M."/>
        </authorList>
    </citation>
    <scope>NUCLEOTIDE SEQUENCE</scope>
    <source>
        <strain evidence="11">10succ1</strain>
    </source>
</reference>
<evidence type="ECO:0000256" key="1">
    <source>
        <dbReference type="ARBA" id="ARBA00001966"/>
    </source>
</evidence>